<evidence type="ECO:0000256" key="1">
    <source>
        <dbReference type="SAM" id="MobiDB-lite"/>
    </source>
</evidence>
<sequence>MVERYLHHEYDQDRRINLEIAAREMYVLMKKLLIATGPKSEDSKAPFKAIRNAVMKHHIQGRISLQVGMLFDLYETLERLGWERLADVGEQPGATAVLQILRYRLTRLVTGDTWEQHPELRLEILRLISKLGVEPAEAWTNGAAPSSRGLLRSLSRGKRGGQAMPLGVGSKAVFWQDALDEIYHMPAPAPQEDKAPELPPKPVPDLLSLDIEPEAMASLRLGNFDDEGGLTPRSSRNASPAEPSSSWQPEFPSMTRNGSHDVASSFDELAFRPMQSAPPGGMALRIEEDTPWYLQRPEAPPAAAQRPPAPAPLHISVPDVHPAFDASAFEALTPYSQVGTPGAVLPPPSPSAQVQEYGGTLNA</sequence>
<comment type="caution">
    <text evidence="2">The sequence shown here is derived from an EMBL/GenBank/DDBJ whole genome shotgun (WGS) entry which is preliminary data.</text>
</comment>
<dbReference type="EMBL" id="JASFZW010000005">
    <property type="protein sequence ID" value="KAK2078101.1"/>
    <property type="molecule type" value="Genomic_DNA"/>
</dbReference>
<feature type="region of interest" description="Disordered" evidence="1">
    <location>
        <begin position="340"/>
        <end position="363"/>
    </location>
</feature>
<feature type="region of interest" description="Disordered" evidence="1">
    <location>
        <begin position="187"/>
        <end position="206"/>
    </location>
</feature>
<feature type="compositionally biased region" description="Polar residues" evidence="1">
    <location>
        <begin position="232"/>
        <end position="248"/>
    </location>
</feature>
<organism evidence="2 3">
    <name type="scientific">Prototheca wickerhamii</name>
    <dbReference type="NCBI Taxonomy" id="3111"/>
    <lineage>
        <taxon>Eukaryota</taxon>
        <taxon>Viridiplantae</taxon>
        <taxon>Chlorophyta</taxon>
        <taxon>core chlorophytes</taxon>
        <taxon>Trebouxiophyceae</taxon>
        <taxon>Chlorellales</taxon>
        <taxon>Chlorellaceae</taxon>
        <taxon>Prototheca</taxon>
    </lineage>
</organism>
<dbReference type="Proteomes" id="UP001255856">
    <property type="component" value="Unassembled WGS sequence"/>
</dbReference>
<protein>
    <submittedName>
        <fullName evidence="2">Uncharacterized protein</fullName>
    </submittedName>
</protein>
<feature type="region of interest" description="Disordered" evidence="1">
    <location>
        <begin position="222"/>
        <end position="261"/>
    </location>
</feature>
<evidence type="ECO:0000313" key="2">
    <source>
        <dbReference type="EMBL" id="KAK2078101.1"/>
    </source>
</evidence>
<reference evidence="2" key="1">
    <citation type="submission" date="2021-01" db="EMBL/GenBank/DDBJ databases">
        <authorList>
            <person name="Eckstrom K.M.E."/>
        </authorList>
    </citation>
    <scope>NUCLEOTIDE SEQUENCE</scope>
    <source>
        <strain evidence="2">UVCC 0001</strain>
    </source>
</reference>
<name>A0AAD9II32_PROWI</name>
<gene>
    <name evidence="2" type="ORF">QBZ16_003969</name>
</gene>
<dbReference type="AlphaFoldDB" id="A0AAD9II32"/>
<proteinExistence type="predicted"/>
<accession>A0AAD9II32</accession>
<keyword evidence="3" id="KW-1185">Reference proteome</keyword>
<evidence type="ECO:0000313" key="3">
    <source>
        <dbReference type="Proteomes" id="UP001255856"/>
    </source>
</evidence>